<feature type="transmembrane region" description="Helical" evidence="6">
    <location>
        <begin position="231"/>
        <end position="252"/>
    </location>
</feature>
<evidence type="ECO:0000256" key="6">
    <source>
        <dbReference type="SAM" id="Phobius"/>
    </source>
</evidence>
<feature type="transmembrane region" description="Helical" evidence="6">
    <location>
        <begin position="168"/>
        <end position="187"/>
    </location>
</feature>
<dbReference type="PROSITE" id="PS00217">
    <property type="entry name" value="SUGAR_TRANSPORT_2"/>
    <property type="match status" value="1"/>
</dbReference>
<dbReference type="RefSeq" id="WP_128631539.1">
    <property type="nucleotide sequence ID" value="NZ_RRCN01000001.1"/>
</dbReference>
<gene>
    <name evidence="8" type="ORF">EHV15_12780</name>
</gene>
<evidence type="ECO:0000313" key="8">
    <source>
        <dbReference type="EMBL" id="RRJ63705.1"/>
    </source>
</evidence>
<dbReference type="SUPFAM" id="SSF103473">
    <property type="entry name" value="MFS general substrate transporter"/>
    <property type="match status" value="1"/>
</dbReference>
<comment type="subcellular location">
    <subcellularLocation>
        <location evidence="1">Cell membrane</location>
        <topology evidence="1">Multi-pass membrane protein</topology>
    </subcellularLocation>
</comment>
<evidence type="ECO:0000256" key="5">
    <source>
        <dbReference type="ARBA" id="ARBA00023136"/>
    </source>
</evidence>
<sequence>MASAQTTKKSSLKSTITVAMSNYLEAGSIVAGAGGLTLWVEYLKLDDVKLGLLGALSANGFGSAIGALIGGVLVDKYGRKLIYKYDLLVYMLGVLLVALSFNFPMLLAGYVITGIAVGAAIPAAWTYISEEAPAGERAARVGWGQLAWSIGPAISLLLSVALAPLGLLGSRLIFGQLFVIALITWIMQQQINESKIWEEEKAREAKALAGDKAAKSSVAELFKSRANLRSIVLLLGIYCFWNLVAGVMGYFMPYIYQRVGGLTSAQANLLQAFLWILTVASTYFVFIKFGDKVNRKVLYGIGALMGIAAWAILSFGGMGMAELLAFVVLWGVAAGFGAQAFYGLWAGELFHTKYRAKAQGFLFSTARVAVGLISLVVPSMLTTMGFAASGMVMIGFLVIAAVIGVVMAPETRGKTLEQIQEEVYGRDFVDHPDKSMTRTG</sequence>
<evidence type="ECO:0000256" key="1">
    <source>
        <dbReference type="ARBA" id="ARBA00004651"/>
    </source>
</evidence>
<protein>
    <submittedName>
        <fullName evidence="8">MFS transporter</fullName>
    </submittedName>
</protein>
<feature type="transmembrane region" description="Helical" evidence="6">
    <location>
        <begin position="81"/>
        <end position="101"/>
    </location>
</feature>
<dbReference type="GO" id="GO:0005886">
    <property type="term" value="C:plasma membrane"/>
    <property type="evidence" value="ECO:0007669"/>
    <property type="project" value="UniProtKB-SubCell"/>
</dbReference>
<dbReference type="CDD" id="cd17316">
    <property type="entry name" value="MFS_SV2_like"/>
    <property type="match status" value="1"/>
</dbReference>
<dbReference type="PROSITE" id="PS50850">
    <property type="entry name" value="MFS"/>
    <property type="match status" value="1"/>
</dbReference>
<feature type="transmembrane region" description="Helical" evidence="6">
    <location>
        <begin position="140"/>
        <end position="162"/>
    </location>
</feature>
<feature type="transmembrane region" description="Helical" evidence="6">
    <location>
        <begin position="386"/>
        <end position="408"/>
    </location>
</feature>
<dbReference type="InterPro" id="IPR005828">
    <property type="entry name" value="MFS_sugar_transport-like"/>
</dbReference>
<dbReference type="InterPro" id="IPR036259">
    <property type="entry name" value="MFS_trans_sf"/>
</dbReference>
<dbReference type="InterPro" id="IPR005829">
    <property type="entry name" value="Sugar_transporter_CS"/>
</dbReference>
<feature type="transmembrane region" description="Helical" evidence="6">
    <location>
        <begin position="323"/>
        <end position="346"/>
    </location>
</feature>
<keyword evidence="3 6" id="KW-0812">Transmembrane</keyword>
<feature type="transmembrane region" description="Helical" evidence="6">
    <location>
        <begin position="107"/>
        <end position="128"/>
    </location>
</feature>
<feature type="transmembrane region" description="Helical" evidence="6">
    <location>
        <begin position="21"/>
        <end position="40"/>
    </location>
</feature>
<dbReference type="PANTHER" id="PTHR23508">
    <property type="entry name" value="CARBOXYLIC ACID TRANSPORTER PROTEIN HOMOLOG"/>
    <property type="match status" value="1"/>
</dbReference>
<dbReference type="AlphaFoldDB" id="A0A3P3U033"/>
<name>A0A3P3U033_9BACL</name>
<evidence type="ECO:0000259" key="7">
    <source>
        <dbReference type="PROSITE" id="PS50850"/>
    </source>
</evidence>
<evidence type="ECO:0000313" key="9">
    <source>
        <dbReference type="Proteomes" id="UP000267017"/>
    </source>
</evidence>
<evidence type="ECO:0000256" key="2">
    <source>
        <dbReference type="ARBA" id="ARBA00022448"/>
    </source>
</evidence>
<dbReference type="Pfam" id="PF00083">
    <property type="entry name" value="Sugar_tr"/>
    <property type="match status" value="1"/>
</dbReference>
<keyword evidence="4 6" id="KW-1133">Transmembrane helix</keyword>
<feature type="transmembrane region" description="Helical" evidence="6">
    <location>
        <begin position="358"/>
        <end position="380"/>
    </location>
</feature>
<feature type="transmembrane region" description="Helical" evidence="6">
    <location>
        <begin position="297"/>
        <end position="317"/>
    </location>
</feature>
<dbReference type="EMBL" id="RRCN01000001">
    <property type="protein sequence ID" value="RRJ63705.1"/>
    <property type="molecule type" value="Genomic_DNA"/>
</dbReference>
<accession>A0A3P3U033</accession>
<keyword evidence="5 6" id="KW-0472">Membrane</keyword>
<dbReference type="PANTHER" id="PTHR23508:SF10">
    <property type="entry name" value="CARBOXYLIC ACID TRANSPORTER PROTEIN HOMOLOG"/>
    <property type="match status" value="1"/>
</dbReference>
<evidence type="ECO:0000256" key="3">
    <source>
        <dbReference type="ARBA" id="ARBA00022692"/>
    </source>
</evidence>
<dbReference type="InterPro" id="IPR020846">
    <property type="entry name" value="MFS_dom"/>
</dbReference>
<reference evidence="8 9" key="1">
    <citation type="submission" date="2018-11" db="EMBL/GenBank/DDBJ databases">
        <title>Genome sequencing of Paenibacillus sp. KCOM 3021 (= ChDC PVNT-B20).</title>
        <authorList>
            <person name="Kook J.-K."/>
            <person name="Park S.-N."/>
            <person name="Lim Y.K."/>
        </authorList>
    </citation>
    <scope>NUCLEOTIDE SEQUENCE [LARGE SCALE GENOMIC DNA]</scope>
    <source>
        <strain evidence="8 9">KCOM 3021</strain>
    </source>
</reference>
<feature type="transmembrane region" description="Helical" evidence="6">
    <location>
        <begin position="272"/>
        <end position="290"/>
    </location>
</feature>
<evidence type="ECO:0000256" key="4">
    <source>
        <dbReference type="ARBA" id="ARBA00022989"/>
    </source>
</evidence>
<dbReference type="OrthoDB" id="3252866at2"/>
<dbReference type="GO" id="GO:0046943">
    <property type="term" value="F:carboxylic acid transmembrane transporter activity"/>
    <property type="evidence" value="ECO:0007669"/>
    <property type="project" value="TreeGrafter"/>
</dbReference>
<keyword evidence="2" id="KW-0813">Transport</keyword>
<feature type="transmembrane region" description="Helical" evidence="6">
    <location>
        <begin position="52"/>
        <end position="74"/>
    </location>
</feature>
<comment type="caution">
    <text evidence="8">The sequence shown here is derived from an EMBL/GenBank/DDBJ whole genome shotgun (WGS) entry which is preliminary data.</text>
</comment>
<proteinExistence type="predicted"/>
<feature type="domain" description="Major facilitator superfamily (MFS) profile" evidence="7">
    <location>
        <begin position="14"/>
        <end position="412"/>
    </location>
</feature>
<dbReference type="Proteomes" id="UP000267017">
    <property type="component" value="Unassembled WGS sequence"/>
</dbReference>
<organism evidence="8 9">
    <name type="scientific">Paenibacillus oralis</name>
    <dbReference type="NCBI Taxonomy" id="2490856"/>
    <lineage>
        <taxon>Bacteria</taxon>
        <taxon>Bacillati</taxon>
        <taxon>Bacillota</taxon>
        <taxon>Bacilli</taxon>
        <taxon>Bacillales</taxon>
        <taxon>Paenibacillaceae</taxon>
        <taxon>Paenibacillus</taxon>
    </lineage>
</organism>
<keyword evidence="9" id="KW-1185">Reference proteome</keyword>
<dbReference type="Gene3D" id="1.20.1250.20">
    <property type="entry name" value="MFS general substrate transporter like domains"/>
    <property type="match status" value="1"/>
</dbReference>